<sequence>MTGSLSQGRPHVRRLWERAAHSFTVGQVSQLVRGSIIWVTDSSLSGTLVIVTGDMGWSQLDSRDNALNTIRLALAATVVLAHSWQFVHGYNWPPLSYASGVAVDGFFVLSGFLIAGSRMKVTLATFLLRRALRILPGFWAVLLVTAFCVAPLVAAVQGAGFDWWSAAGYVTRNAALAIHQPDISGLAASAPVPIWNSSLWTLIWEGAAYLMAGVLLWREEWRRSGSWMLLGGLTFVLITWFSAELGGGQGRPLTLLAFFAGGMALRFESHRLPLRKDIAAASAATLACTFTLGSAVAYAIVGPVSVGYLLLWIAVRVPLRLGARNDISYGIYIYAAPLQMAAVTLGWAKALGPIAFAGISLASVVPAAWASWVFVERPAMRLAGRKAGTRRFCLNPDLNVGGKQEVPAEQRKVPPPPAVHSSQALPWLY</sequence>
<keyword evidence="3" id="KW-0808">Transferase</keyword>
<dbReference type="EMBL" id="BAAAPU010000011">
    <property type="protein sequence ID" value="GAA1992152.1"/>
    <property type="molecule type" value="Genomic_DNA"/>
</dbReference>
<accession>A0ABN2ST76</accession>
<keyword evidence="1" id="KW-0812">Transmembrane</keyword>
<dbReference type="InterPro" id="IPR002656">
    <property type="entry name" value="Acyl_transf_3_dom"/>
</dbReference>
<feature type="domain" description="Acyltransferase 3" evidence="2">
    <location>
        <begin position="65"/>
        <end position="371"/>
    </location>
</feature>
<feature type="transmembrane region" description="Helical" evidence="1">
    <location>
        <begin position="329"/>
        <end position="348"/>
    </location>
</feature>
<organism evidence="3 4">
    <name type="scientific">Terrabacter lapilli</name>
    <dbReference type="NCBI Taxonomy" id="436231"/>
    <lineage>
        <taxon>Bacteria</taxon>
        <taxon>Bacillati</taxon>
        <taxon>Actinomycetota</taxon>
        <taxon>Actinomycetes</taxon>
        <taxon>Micrococcales</taxon>
        <taxon>Intrasporangiaceae</taxon>
        <taxon>Terrabacter</taxon>
    </lineage>
</organism>
<feature type="transmembrane region" description="Helical" evidence="1">
    <location>
        <begin position="137"/>
        <end position="156"/>
    </location>
</feature>
<protein>
    <submittedName>
        <fullName evidence="3">Acyltransferase</fullName>
    </submittedName>
</protein>
<keyword evidence="1" id="KW-1133">Transmembrane helix</keyword>
<evidence type="ECO:0000256" key="1">
    <source>
        <dbReference type="SAM" id="Phobius"/>
    </source>
</evidence>
<gene>
    <name evidence="3" type="ORF">GCM10009817_37880</name>
</gene>
<feature type="transmembrane region" description="Helical" evidence="1">
    <location>
        <begin position="354"/>
        <end position="375"/>
    </location>
</feature>
<dbReference type="PANTHER" id="PTHR23028:SF53">
    <property type="entry name" value="ACYL_TRANSF_3 DOMAIN-CONTAINING PROTEIN"/>
    <property type="match status" value="1"/>
</dbReference>
<reference evidence="3 4" key="1">
    <citation type="journal article" date="2019" name="Int. J. Syst. Evol. Microbiol.">
        <title>The Global Catalogue of Microorganisms (GCM) 10K type strain sequencing project: providing services to taxonomists for standard genome sequencing and annotation.</title>
        <authorList>
            <consortium name="The Broad Institute Genomics Platform"/>
            <consortium name="The Broad Institute Genome Sequencing Center for Infectious Disease"/>
            <person name="Wu L."/>
            <person name="Ma J."/>
        </authorList>
    </citation>
    <scope>NUCLEOTIDE SEQUENCE [LARGE SCALE GENOMIC DNA]</scope>
    <source>
        <strain evidence="3 4">JCM 15628</strain>
    </source>
</reference>
<evidence type="ECO:0000313" key="4">
    <source>
        <dbReference type="Proteomes" id="UP001500013"/>
    </source>
</evidence>
<dbReference type="GO" id="GO:0016746">
    <property type="term" value="F:acyltransferase activity"/>
    <property type="evidence" value="ECO:0007669"/>
    <property type="project" value="UniProtKB-KW"/>
</dbReference>
<dbReference type="PANTHER" id="PTHR23028">
    <property type="entry name" value="ACETYLTRANSFERASE"/>
    <property type="match status" value="1"/>
</dbReference>
<dbReference type="Proteomes" id="UP001500013">
    <property type="component" value="Unassembled WGS sequence"/>
</dbReference>
<keyword evidence="1" id="KW-0472">Membrane</keyword>
<name>A0ABN2ST76_9MICO</name>
<feature type="transmembrane region" description="Helical" evidence="1">
    <location>
        <begin position="96"/>
        <end position="116"/>
    </location>
</feature>
<evidence type="ECO:0000313" key="3">
    <source>
        <dbReference type="EMBL" id="GAA1992152.1"/>
    </source>
</evidence>
<comment type="caution">
    <text evidence="3">The sequence shown here is derived from an EMBL/GenBank/DDBJ whole genome shotgun (WGS) entry which is preliminary data.</text>
</comment>
<feature type="transmembrane region" description="Helical" evidence="1">
    <location>
        <begin position="65"/>
        <end position="84"/>
    </location>
</feature>
<keyword evidence="4" id="KW-1185">Reference proteome</keyword>
<feature type="transmembrane region" description="Helical" evidence="1">
    <location>
        <begin position="306"/>
        <end position="322"/>
    </location>
</feature>
<dbReference type="InterPro" id="IPR050879">
    <property type="entry name" value="Acyltransferase_3"/>
</dbReference>
<feature type="transmembrane region" description="Helical" evidence="1">
    <location>
        <begin position="199"/>
        <end position="217"/>
    </location>
</feature>
<keyword evidence="3" id="KW-0012">Acyltransferase</keyword>
<evidence type="ECO:0000259" key="2">
    <source>
        <dbReference type="Pfam" id="PF01757"/>
    </source>
</evidence>
<proteinExistence type="predicted"/>
<feature type="transmembrane region" description="Helical" evidence="1">
    <location>
        <begin position="224"/>
        <end position="243"/>
    </location>
</feature>
<dbReference type="Pfam" id="PF01757">
    <property type="entry name" value="Acyl_transf_3"/>
    <property type="match status" value="1"/>
</dbReference>